<dbReference type="Proteomes" id="UP000448575">
    <property type="component" value="Unassembled WGS sequence"/>
</dbReference>
<reference evidence="1 2" key="1">
    <citation type="submission" date="2019-12" db="EMBL/GenBank/DDBJ databases">
        <title>Novel species isolated from a subtropical stream in China.</title>
        <authorList>
            <person name="Lu H."/>
        </authorList>
    </citation>
    <scope>NUCLEOTIDE SEQUENCE [LARGE SCALE GENOMIC DNA]</scope>
    <source>
        <strain evidence="1 2">DS3</strain>
    </source>
</reference>
<gene>
    <name evidence="1" type="ORF">GTP41_20105</name>
</gene>
<proteinExistence type="predicted"/>
<keyword evidence="2" id="KW-1185">Reference proteome</keyword>
<dbReference type="InterPro" id="IPR024524">
    <property type="entry name" value="DUF3800"/>
</dbReference>
<name>A0A6N9HLL0_9BURK</name>
<dbReference type="Pfam" id="PF12686">
    <property type="entry name" value="DUF3800"/>
    <property type="match status" value="1"/>
</dbReference>
<protein>
    <submittedName>
        <fullName evidence="1">DUF3800 domain-containing protein</fullName>
    </submittedName>
</protein>
<organism evidence="1 2">
    <name type="scientific">Pseudoduganella guangdongensis</name>
    <dbReference type="NCBI Taxonomy" id="2692179"/>
    <lineage>
        <taxon>Bacteria</taxon>
        <taxon>Pseudomonadati</taxon>
        <taxon>Pseudomonadota</taxon>
        <taxon>Betaproteobacteria</taxon>
        <taxon>Burkholderiales</taxon>
        <taxon>Oxalobacteraceae</taxon>
        <taxon>Telluria group</taxon>
        <taxon>Pseudoduganella</taxon>
    </lineage>
</organism>
<comment type="caution">
    <text evidence="1">The sequence shown here is derived from an EMBL/GenBank/DDBJ whole genome shotgun (WGS) entry which is preliminary data.</text>
</comment>
<dbReference type="RefSeq" id="WP_161027356.1">
    <property type="nucleotide sequence ID" value="NZ_WWCJ01000016.1"/>
</dbReference>
<accession>A0A6N9HLL0</accession>
<dbReference type="EMBL" id="WWCJ01000016">
    <property type="protein sequence ID" value="MYN04400.1"/>
    <property type="molecule type" value="Genomic_DNA"/>
</dbReference>
<dbReference type="AlphaFoldDB" id="A0A6N9HLL0"/>
<sequence length="246" mass="27564">MIFVDESIQNELGYICVGFAYCTETPDTLVNEAIALAGLTPGIDEYKSGYRMEGSSERKSLRDSVYEIVLQRCKIGVYIAAIHERPALGTAIIESAAKIVQVNGLDKPQAMFVDEGISVKGKIPEFIQLTSNCDSRKVPGIQLADFIAYHCSYLLKCALSGTSKKILISHDAPYPVAGEEVELDWILRTDFRRHFFVEERRIEEIKGDDWSFKLAGYGAFFSPQLNENLRKAAEATFDSMYFGCVW</sequence>
<evidence type="ECO:0000313" key="1">
    <source>
        <dbReference type="EMBL" id="MYN04400.1"/>
    </source>
</evidence>
<evidence type="ECO:0000313" key="2">
    <source>
        <dbReference type="Proteomes" id="UP000448575"/>
    </source>
</evidence>